<dbReference type="PANTHER" id="PTHR32341:SF10">
    <property type="entry name" value="INTERFERON-INDUCIBLE GTPASE 5"/>
    <property type="match status" value="1"/>
</dbReference>
<dbReference type="Proteomes" id="UP000694523">
    <property type="component" value="Unplaced"/>
</dbReference>
<dbReference type="InterPro" id="IPR051515">
    <property type="entry name" value="IRG"/>
</dbReference>
<dbReference type="InterPro" id="IPR030385">
    <property type="entry name" value="G_IRG_dom"/>
</dbReference>
<evidence type="ECO:0000313" key="7">
    <source>
        <dbReference type="Proteomes" id="UP000694523"/>
    </source>
</evidence>
<reference evidence="6" key="2">
    <citation type="submission" date="2025-09" db="UniProtKB">
        <authorList>
            <consortium name="Ensembl"/>
        </authorList>
    </citation>
    <scope>IDENTIFICATION</scope>
</reference>
<dbReference type="SUPFAM" id="SSF52540">
    <property type="entry name" value="P-loop containing nucleoside triphosphate hydrolases"/>
    <property type="match status" value="1"/>
</dbReference>
<dbReference type="PROSITE" id="PS51716">
    <property type="entry name" value="G_IRG"/>
    <property type="match status" value="1"/>
</dbReference>
<organism evidence="6 7">
    <name type="scientific">Neogobius melanostomus</name>
    <name type="common">round goby</name>
    <dbReference type="NCBI Taxonomy" id="47308"/>
    <lineage>
        <taxon>Eukaryota</taxon>
        <taxon>Metazoa</taxon>
        <taxon>Chordata</taxon>
        <taxon>Craniata</taxon>
        <taxon>Vertebrata</taxon>
        <taxon>Euteleostomi</taxon>
        <taxon>Actinopterygii</taxon>
        <taxon>Neopterygii</taxon>
        <taxon>Teleostei</taxon>
        <taxon>Neoteleostei</taxon>
        <taxon>Acanthomorphata</taxon>
        <taxon>Gobiaria</taxon>
        <taxon>Gobiiformes</taxon>
        <taxon>Gobioidei</taxon>
        <taxon>Gobiidae</taxon>
        <taxon>Benthophilinae</taxon>
        <taxon>Neogobiini</taxon>
        <taxon>Neogobius</taxon>
    </lineage>
</organism>
<evidence type="ECO:0000313" key="6">
    <source>
        <dbReference type="Ensembl" id="ENSNMLP00000027753.1"/>
    </source>
</evidence>
<sequence>MADQYEEEIKAALQNRDLAKAAEMAQKYLDESKNVPLNIGITGESGSGKSTLVNALRGIRNKTEGAAKTGVNETTTERTEYIHPKNDNIRIWDLPGIGTVNFTADKYIKEMEFEKYDFFIIVSNDRFRENDAKLAKEIQKMNKKFYFVRSKIDQNITSEKEEDSNTKEEEVLKEVRDYCTEEAGLESPKVFLVSGFKLHLYEFKDLWKTLDVELPKHQRDVLLLALPNISLDVVQQKKQALASRVTWLTVASVAGAAVPVPGLTCAVYIQIILGFAIYCVNSLGLTRNLLQKLSDVSGVSLEDLKAETKSPLAGAEITKELIIKVLTSSAPVITEMAIEEGARFVPIIGTLIAMGLSGDTTYKALNYILNSLTEDAQQVFKRSVGLSTSV</sequence>
<evidence type="ECO:0000256" key="2">
    <source>
        <dbReference type="ARBA" id="ARBA00022741"/>
    </source>
</evidence>
<feature type="domain" description="IRG-type G" evidence="5">
    <location>
        <begin position="35"/>
        <end position="213"/>
    </location>
</feature>
<evidence type="ECO:0000256" key="3">
    <source>
        <dbReference type="ARBA" id="ARBA00022801"/>
    </source>
</evidence>
<dbReference type="Gene3D" id="3.40.50.300">
    <property type="entry name" value="P-loop containing nucleotide triphosphate hydrolases"/>
    <property type="match status" value="1"/>
</dbReference>
<evidence type="ECO:0000259" key="5">
    <source>
        <dbReference type="PROSITE" id="PS51716"/>
    </source>
</evidence>
<dbReference type="GO" id="GO:0016787">
    <property type="term" value="F:hydrolase activity"/>
    <property type="evidence" value="ECO:0007669"/>
    <property type="project" value="UniProtKB-KW"/>
</dbReference>
<dbReference type="InterPro" id="IPR007743">
    <property type="entry name" value="Immunity-related_GTPase-like"/>
</dbReference>
<comment type="similarity">
    <text evidence="1">Belongs to the TRAFAC class dynamin-like GTPase superfamily. IRG family.</text>
</comment>
<dbReference type="Ensembl" id="ENSNMLT00000031003.1">
    <property type="protein sequence ID" value="ENSNMLP00000027753.1"/>
    <property type="gene ID" value="ENSNMLG00000017679.1"/>
</dbReference>
<dbReference type="GO" id="GO:0005525">
    <property type="term" value="F:GTP binding"/>
    <property type="evidence" value="ECO:0007669"/>
    <property type="project" value="UniProtKB-KW"/>
</dbReference>
<dbReference type="PANTHER" id="PTHR32341">
    <property type="entry name" value="INTERFERON-INDUCIBLE GTPASE"/>
    <property type="match status" value="1"/>
</dbReference>
<dbReference type="GO" id="GO:0016020">
    <property type="term" value="C:membrane"/>
    <property type="evidence" value="ECO:0007669"/>
    <property type="project" value="InterPro"/>
</dbReference>
<protein>
    <recommendedName>
        <fullName evidence="5">IRG-type G domain-containing protein</fullName>
    </recommendedName>
</protein>
<evidence type="ECO:0000256" key="4">
    <source>
        <dbReference type="ARBA" id="ARBA00023134"/>
    </source>
</evidence>
<dbReference type="Pfam" id="PF05049">
    <property type="entry name" value="IIGP"/>
    <property type="match status" value="1"/>
</dbReference>
<accession>A0A8C6U002</accession>
<dbReference type="InterPro" id="IPR027417">
    <property type="entry name" value="P-loop_NTPase"/>
</dbReference>
<name>A0A8C6U002_9GOBI</name>
<dbReference type="NCBIfam" id="TIGR00231">
    <property type="entry name" value="small_GTP"/>
    <property type="match status" value="1"/>
</dbReference>
<dbReference type="InterPro" id="IPR005225">
    <property type="entry name" value="Small_GTP-bd"/>
</dbReference>
<keyword evidence="3" id="KW-0378">Hydrolase</keyword>
<keyword evidence="7" id="KW-1185">Reference proteome</keyword>
<dbReference type="AlphaFoldDB" id="A0A8C6U002"/>
<proteinExistence type="inferred from homology"/>
<evidence type="ECO:0000256" key="1">
    <source>
        <dbReference type="ARBA" id="ARBA00005429"/>
    </source>
</evidence>
<dbReference type="FunFam" id="3.40.50.300:FF:000541">
    <property type="entry name" value="Immunity related GTPase M"/>
    <property type="match status" value="1"/>
</dbReference>
<reference evidence="6" key="1">
    <citation type="submission" date="2025-08" db="UniProtKB">
        <authorList>
            <consortium name="Ensembl"/>
        </authorList>
    </citation>
    <scope>IDENTIFICATION</scope>
</reference>
<keyword evidence="4" id="KW-0342">GTP-binding</keyword>
<keyword evidence="2" id="KW-0547">Nucleotide-binding</keyword>